<proteinExistence type="predicted"/>
<dbReference type="PROSITE" id="PS00455">
    <property type="entry name" value="AMP_BINDING"/>
    <property type="match status" value="1"/>
</dbReference>
<feature type="domain" description="AMP-dependent synthetase/ligase" evidence="4">
    <location>
        <begin position="27"/>
        <end position="354"/>
    </location>
</feature>
<accession>A0A9P4MCT7</accession>
<keyword evidence="3" id="KW-0472">Membrane</keyword>
<feature type="transmembrane region" description="Helical" evidence="3">
    <location>
        <begin position="242"/>
        <end position="264"/>
    </location>
</feature>
<dbReference type="InterPro" id="IPR042099">
    <property type="entry name" value="ANL_N_sf"/>
</dbReference>
<dbReference type="Proteomes" id="UP000799439">
    <property type="component" value="Unassembled WGS sequence"/>
</dbReference>
<evidence type="ECO:0000313" key="6">
    <source>
        <dbReference type="Proteomes" id="UP000799439"/>
    </source>
</evidence>
<feature type="non-terminal residue" evidence="5">
    <location>
        <position position="1"/>
    </location>
</feature>
<keyword evidence="3" id="KW-1133">Transmembrane helix</keyword>
<dbReference type="SUPFAM" id="SSF56801">
    <property type="entry name" value="Acetyl-CoA synthetase-like"/>
    <property type="match status" value="1"/>
</dbReference>
<keyword evidence="6" id="KW-1185">Reference proteome</keyword>
<gene>
    <name evidence="5" type="ORF">K461DRAFT_283002</name>
</gene>
<evidence type="ECO:0000313" key="5">
    <source>
        <dbReference type="EMBL" id="KAF2148543.1"/>
    </source>
</evidence>
<comment type="caution">
    <text evidence="5">The sequence shown here is derived from an EMBL/GenBank/DDBJ whole genome shotgun (WGS) entry which is preliminary data.</text>
</comment>
<dbReference type="EMBL" id="ML996093">
    <property type="protein sequence ID" value="KAF2148543.1"/>
    <property type="molecule type" value="Genomic_DNA"/>
</dbReference>
<protein>
    <submittedName>
        <fullName evidence="5">Acetyl-CoA synthetase-like protein</fullName>
    </submittedName>
</protein>
<reference evidence="5" key="1">
    <citation type="journal article" date="2020" name="Stud. Mycol.">
        <title>101 Dothideomycetes genomes: a test case for predicting lifestyles and emergence of pathogens.</title>
        <authorList>
            <person name="Haridas S."/>
            <person name="Albert R."/>
            <person name="Binder M."/>
            <person name="Bloem J."/>
            <person name="Labutti K."/>
            <person name="Salamov A."/>
            <person name="Andreopoulos B."/>
            <person name="Baker S."/>
            <person name="Barry K."/>
            <person name="Bills G."/>
            <person name="Bluhm B."/>
            <person name="Cannon C."/>
            <person name="Castanera R."/>
            <person name="Culley D."/>
            <person name="Daum C."/>
            <person name="Ezra D."/>
            <person name="Gonzalez J."/>
            <person name="Henrissat B."/>
            <person name="Kuo A."/>
            <person name="Liang C."/>
            <person name="Lipzen A."/>
            <person name="Lutzoni F."/>
            <person name="Magnuson J."/>
            <person name="Mondo S."/>
            <person name="Nolan M."/>
            <person name="Ohm R."/>
            <person name="Pangilinan J."/>
            <person name="Park H.-J."/>
            <person name="Ramirez L."/>
            <person name="Alfaro M."/>
            <person name="Sun H."/>
            <person name="Tritt A."/>
            <person name="Yoshinaga Y."/>
            <person name="Zwiers L.-H."/>
            <person name="Turgeon B."/>
            <person name="Goodwin S."/>
            <person name="Spatafora J."/>
            <person name="Crous P."/>
            <person name="Grigoriev I."/>
        </authorList>
    </citation>
    <scope>NUCLEOTIDE SEQUENCE</scope>
    <source>
        <strain evidence="5">CBS 260.36</strain>
    </source>
</reference>
<dbReference type="PANTHER" id="PTHR43439:SF2">
    <property type="entry name" value="ENZYME, PUTATIVE (JCVI)-RELATED"/>
    <property type="match status" value="1"/>
</dbReference>
<dbReference type="Pfam" id="PF23562">
    <property type="entry name" value="AMP-binding_C_3"/>
    <property type="match status" value="1"/>
</dbReference>
<dbReference type="Pfam" id="PF00501">
    <property type="entry name" value="AMP-binding"/>
    <property type="match status" value="1"/>
</dbReference>
<organism evidence="5 6">
    <name type="scientific">Myriangium duriaei CBS 260.36</name>
    <dbReference type="NCBI Taxonomy" id="1168546"/>
    <lineage>
        <taxon>Eukaryota</taxon>
        <taxon>Fungi</taxon>
        <taxon>Dikarya</taxon>
        <taxon>Ascomycota</taxon>
        <taxon>Pezizomycotina</taxon>
        <taxon>Dothideomycetes</taxon>
        <taxon>Dothideomycetidae</taxon>
        <taxon>Myriangiales</taxon>
        <taxon>Myriangiaceae</taxon>
        <taxon>Myriangium</taxon>
    </lineage>
</organism>
<keyword evidence="3" id="KW-0812">Transmembrane</keyword>
<dbReference type="InterPro" id="IPR020845">
    <property type="entry name" value="AMP-binding_CS"/>
</dbReference>
<dbReference type="PANTHER" id="PTHR43439">
    <property type="entry name" value="PHENYLACETATE-COENZYME A LIGASE"/>
    <property type="match status" value="1"/>
</dbReference>
<evidence type="ECO:0000256" key="3">
    <source>
        <dbReference type="SAM" id="Phobius"/>
    </source>
</evidence>
<evidence type="ECO:0000256" key="2">
    <source>
        <dbReference type="ARBA" id="ARBA00022553"/>
    </source>
</evidence>
<dbReference type="InterPro" id="IPR000873">
    <property type="entry name" value="AMP-dep_synth/lig_dom"/>
</dbReference>
<dbReference type="Gene3D" id="3.40.50.12780">
    <property type="entry name" value="N-terminal domain of ligase-like"/>
    <property type="match status" value="1"/>
</dbReference>
<name>A0A9P4MCT7_9PEZI</name>
<sequence>MGGFKHAADESPYGRRTLNSTLESIVRETPDKIFSLVPKTEDLKDGFKTITYQELINGVSAAAYWLDQHLGKLPQVPASRQTIAYIGPNDLRYLLLILGADRSNRSLLVPLMFNSPEAQVRLIDRSKTVALLAPQSHLHAWDKVQSERPDVSSKVMPELDFFLKEGPHYPYDQDIADFWNSSPFLIQTSGTTGFPKPLHQTNAAISVFDMYGTATMRDLPLDQQHCALSGWKDKTTVNCMPVTWIAGIFIGLMAPLFMGTIAVVPPASMPNPPTFEIIKQIRELVPDISCICLIPSLIRDIMGSEGGPEFVASLDLLWFAGAPLDEAVGNAIVKHNHTRINCIMGSTEAGPYDYLVNPDLADWSWMNLNLSGAYRLEHFSDNLYELVLDKEPDRSRSCFLLHPELEVYRTADLFNQHPEKKHLWRPAGRADDFVKLQSMTKFNAIDIERTVDRYPEIARCIVGGDDRTASFIILQAAFPSKYANTTEMLDAMWPGVEKANESIFPEARLTKGLAIVTSSEKPLTVTQKGTTERRKGIAAYANEIEAIYKEN</sequence>
<dbReference type="InterPro" id="IPR051414">
    <property type="entry name" value="Adenylate-forming_Reductase"/>
</dbReference>
<dbReference type="OrthoDB" id="429813at2759"/>
<keyword evidence="2" id="KW-0597">Phosphoprotein</keyword>
<keyword evidence="1" id="KW-0596">Phosphopantetheine</keyword>
<evidence type="ECO:0000259" key="4">
    <source>
        <dbReference type="Pfam" id="PF00501"/>
    </source>
</evidence>
<evidence type="ECO:0000256" key="1">
    <source>
        <dbReference type="ARBA" id="ARBA00022450"/>
    </source>
</evidence>
<dbReference type="AlphaFoldDB" id="A0A9P4MCT7"/>